<sequence length="92" mass="8979">MCGSDTACACATTTPATEPATAPDDTRTVYQVAGMTCGGCAGRVSKQLTDVPGVRDVSVDVATGAVTVTSAAALDDDSVAAAVAAAGYQLVH</sequence>
<dbReference type="Proteomes" id="UP000239415">
    <property type="component" value="Unassembled WGS sequence"/>
</dbReference>
<keyword evidence="1" id="KW-0479">Metal-binding</keyword>
<gene>
    <name evidence="3" type="ORF">CLV67_13553</name>
</gene>
<dbReference type="InterPro" id="IPR017969">
    <property type="entry name" value="Heavy-metal-associated_CS"/>
</dbReference>
<accession>A0A2T0JQS1</accession>
<evidence type="ECO:0000259" key="2">
    <source>
        <dbReference type="PROSITE" id="PS50846"/>
    </source>
</evidence>
<evidence type="ECO:0000313" key="3">
    <source>
        <dbReference type="EMBL" id="PRX09776.1"/>
    </source>
</evidence>
<keyword evidence="4" id="KW-1185">Reference proteome</keyword>
<dbReference type="PROSITE" id="PS50846">
    <property type="entry name" value="HMA_2"/>
    <property type="match status" value="1"/>
</dbReference>
<dbReference type="GO" id="GO:0046872">
    <property type="term" value="F:metal ion binding"/>
    <property type="evidence" value="ECO:0007669"/>
    <property type="project" value="UniProtKB-KW"/>
</dbReference>
<dbReference type="InterPro" id="IPR006121">
    <property type="entry name" value="HMA_dom"/>
</dbReference>
<name>A0A2T0JQS1_9ACTN</name>
<evidence type="ECO:0000256" key="1">
    <source>
        <dbReference type="ARBA" id="ARBA00022723"/>
    </source>
</evidence>
<protein>
    <submittedName>
        <fullName evidence="3">Copper chaperone CopZ</fullName>
    </submittedName>
</protein>
<comment type="caution">
    <text evidence="3">The sequence shown here is derived from an EMBL/GenBank/DDBJ whole genome shotgun (WGS) entry which is preliminary data.</text>
</comment>
<feature type="domain" description="HMA" evidence="2">
    <location>
        <begin position="26"/>
        <end position="91"/>
    </location>
</feature>
<dbReference type="PROSITE" id="PS01047">
    <property type="entry name" value="HMA_1"/>
    <property type="match status" value="1"/>
</dbReference>
<dbReference type="Pfam" id="PF00403">
    <property type="entry name" value="HMA"/>
    <property type="match status" value="1"/>
</dbReference>
<dbReference type="Gene3D" id="3.30.70.100">
    <property type="match status" value="1"/>
</dbReference>
<dbReference type="InterPro" id="IPR036163">
    <property type="entry name" value="HMA_dom_sf"/>
</dbReference>
<dbReference type="AlphaFoldDB" id="A0A2T0JQS1"/>
<dbReference type="RefSeq" id="WP_106330497.1">
    <property type="nucleotide sequence ID" value="NZ_BOMO01000168.1"/>
</dbReference>
<reference evidence="3 4" key="1">
    <citation type="submission" date="2018-03" db="EMBL/GenBank/DDBJ databases">
        <title>Genomic Encyclopedia of Archaeal and Bacterial Type Strains, Phase II (KMG-II): from individual species to whole genera.</title>
        <authorList>
            <person name="Goeker M."/>
        </authorList>
    </citation>
    <scope>NUCLEOTIDE SEQUENCE [LARGE SCALE GENOMIC DNA]</scope>
    <source>
        <strain evidence="3 4">DSM 43146</strain>
    </source>
</reference>
<dbReference type="CDD" id="cd00371">
    <property type="entry name" value="HMA"/>
    <property type="match status" value="1"/>
</dbReference>
<proteinExistence type="predicted"/>
<evidence type="ECO:0000313" key="4">
    <source>
        <dbReference type="Proteomes" id="UP000239415"/>
    </source>
</evidence>
<dbReference type="SUPFAM" id="SSF55008">
    <property type="entry name" value="HMA, heavy metal-associated domain"/>
    <property type="match status" value="1"/>
</dbReference>
<dbReference type="EMBL" id="PVMZ01000035">
    <property type="protein sequence ID" value="PRX09776.1"/>
    <property type="molecule type" value="Genomic_DNA"/>
</dbReference>
<organism evidence="3 4">
    <name type="scientific">Actinoplanes italicus</name>
    <dbReference type="NCBI Taxonomy" id="113567"/>
    <lineage>
        <taxon>Bacteria</taxon>
        <taxon>Bacillati</taxon>
        <taxon>Actinomycetota</taxon>
        <taxon>Actinomycetes</taxon>
        <taxon>Micromonosporales</taxon>
        <taxon>Micromonosporaceae</taxon>
        <taxon>Actinoplanes</taxon>
    </lineage>
</organism>